<name>A0A5Q4VHV8_9BACT</name>
<feature type="transmembrane region" description="Helical" evidence="1">
    <location>
        <begin position="7"/>
        <end position="26"/>
    </location>
</feature>
<dbReference type="EMBL" id="VDMB01000002">
    <property type="protein sequence ID" value="TYT75760.1"/>
    <property type="molecule type" value="Genomic_DNA"/>
</dbReference>
<gene>
    <name evidence="2" type="primary">gspN</name>
    <name evidence="2" type="ORF">FIM25_02310</name>
</gene>
<dbReference type="AlphaFoldDB" id="A0A5Q4VHV8"/>
<dbReference type="InterPro" id="IPR030925">
    <property type="entry name" value="T2SS_GspN_Lepto"/>
</dbReference>
<reference evidence="2 3" key="1">
    <citation type="submission" date="2019-06" db="EMBL/GenBank/DDBJ databases">
        <title>Desulfobotulus mexicanus sp. nov., a novel sulfate-reducing bacterium isolated from the sediment of an alkaline crater lake in Mexico.</title>
        <authorList>
            <person name="Hirschler-Rea A."/>
        </authorList>
    </citation>
    <scope>NUCLEOTIDE SEQUENCE [LARGE SCALE GENOMIC DNA]</scope>
    <source>
        <strain evidence="2 3">PAR22N</strain>
    </source>
</reference>
<evidence type="ECO:0000256" key="1">
    <source>
        <dbReference type="SAM" id="Phobius"/>
    </source>
</evidence>
<sequence length="290" mass="31397">MKSFLKLSAWLFYILGTVLFFVYLLFPADALRIFAEKELHKRTGVVFQVSSLSLVFPLKISMGNSTIEGRKGFSLKAEKADLSPSFTAFFRGQAGGKLSLRTLGGDISAVMRMPMSSPLEARGQMQLSNLDMDALLALSPQPLPFGVQGRVSGRFIWEPVEEKLGVRGNLDISGGDLLVDFPMGEFPAIRLNSVQLESQLEKGRLEIENILVSGSFGTLHLAGSITGVLGPSGRLNLSGGIRPDSVFLQQLTRMGGIGPMVSRFAGQREIPVRIAGTLESPQLTLAGIRL</sequence>
<keyword evidence="1" id="KW-1133">Transmembrane helix</keyword>
<accession>A0A5Q4VHV8</accession>
<comment type="caution">
    <text evidence="2">The sequence shown here is derived from an EMBL/GenBank/DDBJ whole genome shotgun (WGS) entry which is preliminary data.</text>
</comment>
<evidence type="ECO:0000313" key="2">
    <source>
        <dbReference type="EMBL" id="TYT75760.1"/>
    </source>
</evidence>
<keyword evidence="3" id="KW-1185">Reference proteome</keyword>
<dbReference type="NCBIfam" id="TIGR04411">
    <property type="entry name" value="T2SS_GspN_Lepto"/>
    <property type="match status" value="1"/>
</dbReference>
<dbReference type="RefSeq" id="WP_139445893.1">
    <property type="nucleotide sequence ID" value="NZ_VDMB01000002.1"/>
</dbReference>
<organism evidence="2 3">
    <name type="scientific">Desulfobotulus mexicanus</name>
    <dbReference type="NCBI Taxonomy" id="2586642"/>
    <lineage>
        <taxon>Bacteria</taxon>
        <taxon>Pseudomonadati</taxon>
        <taxon>Thermodesulfobacteriota</taxon>
        <taxon>Desulfobacteria</taxon>
        <taxon>Desulfobacterales</taxon>
        <taxon>Desulfobacteraceae</taxon>
        <taxon>Desulfobotulus</taxon>
    </lineage>
</organism>
<protein>
    <submittedName>
        <fullName evidence="2">Type II secretion system protein GspN</fullName>
    </submittedName>
</protein>
<dbReference type="OrthoDB" id="5422058at2"/>
<keyword evidence="1" id="KW-0472">Membrane</keyword>
<evidence type="ECO:0000313" key="3">
    <source>
        <dbReference type="Proteomes" id="UP000321899"/>
    </source>
</evidence>
<dbReference type="Proteomes" id="UP000321899">
    <property type="component" value="Unassembled WGS sequence"/>
</dbReference>
<proteinExistence type="predicted"/>
<keyword evidence="1" id="KW-0812">Transmembrane</keyword>